<dbReference type="EMBL" id="KN832994">
    <property type="protein sequence ID" value="KIM82399.1"/>
    <property type="molecule type" value="Genomic_DNA"/>
</dbReference>
<sequence length="147" mass="15755">MASSVDLLTDVIVYEKLPESDPLVTPAFDEGVSQDEGISSEGFTKAPAEPAATAPLQAPSKSSNNMEILFPTPPAPEPTIPQPPPAPHIRYTERTIHPTWVKAAANAEKARAAAIMASNKVQHELREARHQQKAVAEANTQEPACKV</sequence>
<feature type="region of interest" description="Disordered" evidence="1">
    <location>
        <begin position="23"/>
        <end position="90"/>
    </location>
</feature>
<evidence type="ECO:0000256" key="1">
    <source>
        <dbReference type="SAM" id="MobiDB-lite"/>
    </source>
</evidence>
<feature type="non-terminal residue" evidence="2">
    <location>
        <position position="147"/>
    </location>
</feature>
<protein>
    <submittedName>
        <fullName evidence="2">Uncharacterized protein</fullName>
    </submittedName>
</protein>
<feature type="compositionally biased region" description="Pro residues" evidence="1">
    <location>
        <begin position="71"/>
        <end position="87"/>
    </location>
</feature>
<accession>A0A0C3FRM2</accession>
<keyword evidence="3" id="KW-1185">Reference proteome</keyword>
<gene>
    <name evidence="2" type="ORF">PILCRDRAFT_7800</name>
</gene>
<dbReference type="HOGENOM" id="CLU_1772554_0_0_1"/>
<feature type="compositionally biased region" description="Low complexity" evidence="1">
    <location>
        <begin position="46"/>
        <end position="59"/>
    </location>
</feature>
<name>A0A0C3FRM2_PILCF</name>
<dbReference type="AlphaFoldDB" id="A0A0C3FRM2"/>
<reference evidence="3" key="2">
    <citation type="submission" date="2015-01" db="EMBL/GenBank/DDBJ databases">
        <title>Evolutionary Origins and Diversification of the Mycorrhizal Mutualists.</title>
        <authorList>
            <consortium name="DOE Joint Genome Institute"/>
            <consortium name="Mycorrhizal Genomics Consortium"/>
            <person name="Kohler A."/>
            <person name="Kuo A."/>
            <person name="Nagy L.G."/>
            <person name="Floudas D."/>
            <person name="Copeland A."/>
            <person name="Barry K.W."/>
            <person name="Cichocki N."/>
            <person name="Veneault-Fourrey C."/>
            <person name="LaButti K."/>
            <person name="Lindquist E.A."/>
            <person name="Lipzen A."/>
            <person name="Lundell T."/>
            <person name="Morin E."/>
            <person name="Murat C."/>
            <person name="Riley R."/>
            <person name="Ohm R."/>
            <person name="Sun H."/>
            <person name="Tunlid A."/>
            <person name="Henrissat B."/>
            <person name="Grigoriev I.V."/>
            <person name="Hibbett D.S."/>
            <person name="Martin F."/>
        </authorList>
    </citation>
    <scope>NUCLEOTIDE SEQUENCE [LARGE SCALE GENOMIC DNA]</scope>
    <source>
        <strain evidence="3">F 1598</strain>
    </source>
</reference>
<evidence type="ECO:0000313" key="2">
    <source>
        <dbReference type="EMBL" id="KIM82399.1"/>
    </source>
</evidence>
<organism evidence="2 3">
    <name type="scientific">Piloderma croceum (strain F 1598)</name>
    <dbReference type="NCBI Taxonomy" id="765440"/>
    <lineage>
        <taxon>Eukaryota</taxon>
        <taxon>Fungi</taxon>
        <taxon>Dikarya</taxon>
        <taxon>Basidiomycota</taxon>
        <taxon>Agaricomycotina</taxon>
        <taxon>Agaricomycetes</taxon>
        <taxon>Agaricomycetidae</taxon>
        <taxon>Atheliales</taxon>
        <taxon>Atheliaceae</taxon>
        <taxon>Piloderma</taxon>
    </lineage>
</organism>
<dbReference type="InParanoid" id="A0A0C3FRM2"/>
<proteinExistence type="predicted"/>
<dbReference type="Proteomes" id="UP000054166">
    <property type="component" value="Unassembled WGS sequence"/>
</dbReference>
<reference evidence="2 3" key="1">
    <citation type="submission" date="2014-04" db="EMBL/GenBank/DDBJ databases">
        <authorList>
            <consortium name="DOE Joint Genome Institute"/>
            <person name="Kuo A."/>
            <person name="Tarkka M."/>
            <person name="Buscot F."/>
            <person name="Kohler A."/>
            <person name="Nagy L.G."/>
            <person name="Floudas D."/>
            <person name="Copeland A."/>
            <person name="Barry K.W."/>
            <person name="Cichocki N."/>
            <person name="Veneault-Fourrey C."/>
            <person name="LaButti K."/>
            <person name="Lindquist E.A."/>
            <person name="Lipzen A."/>
            <person name="Lundell T."/>
            <person name="Morin E."/>
            <person name="Murat C."/>
            <person name="Sun H."/>
            <person name="Tunlid A."/>
            <person name="Henrissat B."/>
            <person name="Grigoriev I.V."/>
            <person name="Hibbett D.S."/>
            <person name="Martin F."/>
            <person name="Nordberg H.P."/>
            <person name="Cantor M.N."/>
            <person name="Hua S.X."/>
        </authorList>
    </citation>
    <scope>NUCLEOTIDE SEQUENCE [LARGE SCALE GENOMIC DNA]</scope>
    <source>
        <strain evidence="2 3">F 1598</strain>
    </source>
</reference>
<evidence type="ECO:0000313" key="3">
    <source>
        <dbReference type="Proteomes" id="UP000054166"/>
    </source>
</evidence>